<feature type="domain" description="Polysaccharide biosynthesis protein CapD-like" evidence="4">
    <location>
        <begin position="303"/>
        <end position="583"/>
    </location>
</feature>
<comment type="similarity">
    <text evidence="1">Belongs to the polysaccharide synthase family.</text>
</comment>
<dbReference type="PANTHER" id="PTHR43318">
    <property type="entry name" value="UDP-N-ACETYLGLUCOSAMINE 4,6-DEHYDRATASE"/>
    <property type="match status" value="1"/>
</dbReference>
<dbReference type="CDD" id="cd05237">
    <property type="entry name" value="UDP_invert_4-6DH_SDR_e"/>
    <property type="match status" value="1"/>
</dbReference>
<organism evidence="5 6">
    <name type="scientific">[Ruminococcus] torques</name>
    <dbReference type="NCBI Taxonomy" id="33039"/>
    <lineage>
        <taxon>Bacteria</taxon>
        <taxon>Bacillati</taxon>
        <taxon>Bacillota</taxon>
        <taxon>Clostridia</taxon>
        <taxon>Lachnospirales</taxon>
        <taxon>Lachnospiraceae</taxon>
        <taxon>Mediterraneibacter</taxon>
    </lineage>
</organism>
<dbReference type="EMBL" id="CYZO01000011">
    <property type="protein sequence ID" value="CUN88719.1"/>
    <property type="molecule type" value="Genomic_DNA"/>
</dbReference>
<feature type="transmembrane region" description="Helical" evidence="3">
    <location>
        <begin position="44"/>
        <end position="64"/>
    </location>
</feature>
<gene>
    <name evidence="5" type="primary">capD</name>
    <name evidence="5" type="ORF">ERS852456_01059</name>
</gene>
<dbReference type="Proteomes" id="UP000095787">
    <property type="component" value="Unassembled WGS sequence"/>
</dbReference>
<dbReference type="AlphaFoldDB" id="A0A174ALE1"/>
<dbReference type="InterPro" id="IPR036291">
    <property type="entry name" value="NAD(P)-bd_dom_sf"/>
</dbReference>
<reference evidence="5 6" key="1">
    <citation type="submission" date="2015-09" db="EMBL/GenBank/DDBJ databases">
        <authorList>
            <consortium name="Pathogen Informatics"/>
        </authorList>
    </citation>
    <scope>NUCLEOTIDE SEQUENCE [LARGE SCALE GENOMIC DNA]</scope>
    <source>
        <strain evidence="5 6">2789STDY5834841</strain>
    </source>
</reference>
<dbReference type="InterPro" id="IPR051203">
    <property type="entry name" value="Polysaccharide_Synthase-Rel"/>
</dbReference>
<feature type="region of interest" description="Disordered" evidence="2">
    <location>
        <begin position="630"/>
        <end position="651"/>
    </location>
</feature>
<dbReference type="GO" id="GO:0003978">
    <property type="term" value="F:UDP-glucose 4-epimerase activity"/>
    <property type="evidence" value="ECO:0007669"/>
    <property type="project" value="UniProtKB-EC"/>
</dbReference>
<dbReference type="InterPro" id="IPR003869">
    <property type="entry name" value="Polysac_CapD-like"/>
</dbReference>
<dbReference type="Gene3D" id="3.40.50.720">
    <property type="entry name" value="NAD(P)-binding Rossmann-like Domain"/>
    <property type="match status" value="2"/>
</dbReference>
<dbReference type="Pfam" id="PF02719">
    <property type="entry name" value="Polysacc_synt_2"/>
    <property type="match status" value="1"/>
</dbReference>
<evidence type="ECO:0000313" key="5">
    <source>
        <dbReference type="EMBL" id="CUN88719.1"/>
    </source>
</evidence>
<dbReference type="PANTHER" id="PTHR43318:SF1">
    <property type="entry name" value="POLYSACCHARIDE BIOSYNTHESIS PROTEIN EPSC-RELATED"/>
    <property type="match status" value="1"/>
</dbReference>
<evidence type="ECO:0000256" key="3">
    <source>
        <dbReference type="SAM" id="Phobius"/>
    </source>
</evidence>
<evidence type="ECO:0000256" key="1">
    <source>
        <dbReference type="ARBA" id="ARBA00007430"/>
    </source>
</evidence>
<proteinExistence type="inferred from homology"/>
<keyword evidence="5" id="KW-0413">Isomerase</keyword>
<sequence>MRGKTTFHIRWKLFFYDVIVFAVTSVFLLVLYEGPVKLTQRGELQQMLLAFVCVFACRLVGKIYGQIWRYGGIQCYMRLVCTDCVAFLIYVILESVLPVAHISFPRLLVLSTVNTMGALIMRMSYRYAYKCSNLETFSGKILAALLKIFAGIEVGETRDDQKIKVAIIGAGNVGVTLAGELLANKMASYVPKCFVDIDKSKDGREIQGLPVLSENEATFQKLKKYGIQEIIFALPSMADERRTERYLYYKNAGYKVKMYDYPKMQMAGGKRALREFDIEELLFRAPRKLTNEKTKDYYNNKVILITGGGGSIGSELCRQIVKMGPEKLIILDIYENGAYDLLQELRIAYGNEPGLSVEIASITDSRAMERVFQKYHPQIVINAAAHKHVPLMENNCIEAIKNNVFGTAVVVEMCEKYGAERFMMVSTDKAVNPTNVMGATKRMCEMIVQSASINGKVKYSATRFGNVLGSAGSVIPLFKRQIQNGGPITITDKRIIRYFMTIPEASQLVLESGVLAHNGELLVLDMGKPIKILDLAENMIHLSGAQNIEIVETGLRPGEKLYEELLVKTEELDKTENDLIFREKDRPLSVEQIREKLRMLKDVCDNGDDDQAREVLRKVVPTFKRPEEVNKEVGAEVEPEDNSLPQRRVRA</sequence>
<accession>A0A174ALE1</accession>
<keyword evidence="3" id="KW-0472">Membrane</keyword>
<dbReference type="SUPFAM" id="SSF51735">
    <property type="entry name" value="NAD(P)-binding Rossmann-fold domains"/>
    <property type="match status" value="2"/>
</dbReference>
<dbReference type="EC" id="5.1.3.2" evidence="5"/>
<dbReference type="RefSeq" id="WP_009320069.1">
    <property type="nucleotide sequence ID" value="NZ_CAUBVW010000002.1"/>
</dbReference>
<keyword evidence="3" id="KW-0812">Transmembrane</keyword>
<evidence type="ECO:0000256" key="2">
    <source>
        <dbReference type="SAM" id="MobiDB-lite"/>
    </source>
</evidence>
<evidence type="ECO:0000259" key="4">
    <source>
        <dbReference type="Pfam" id="PF02719"/>
    </source>
</evidence>
<feature type="transmembrane region" description="Helical" evidence="3">
    <location>
        <begin position="12"/>
        <end position="32"/>
    </location>
</feature>
<keyword evidence="3" id="KW-1133">Transmembrane helix</keyword>
<evidence type="ECO:0000313" key="6">
    <source>
        <dbReference type="Proteomes" id="UP000095787"/>
    </source>
</evidence>
<name>A0A174ALE1_9FIRM</name>
<protein>
    <submittedName>
        <fullName evidence="5">UDP-glucose 4-epimerase</fullName>
        <ecNumber evidence="5">5.1.3.2</ecNumber>
    </submittedName>
</protein>